<evidence type="ECO:0000256" key="1">
    <source>
        <dbReference type="SAM" id="Phobius"/>
    </source>
</evidence>
<keyword evidence="1" id="KW-0812">Transmembrane</keyword>
<dbReference type="InterPro" id="IPR012373">
    <property type="entry name" value="Ferrdict_sens_TM"/>
</dbReference>
<dbReference type="Pfam" id="PF16344">
    <property type="entry name" value="FecR_C"/>
    <property type="match status" value="1"/>
</dbReference>
<sequence>MKKNFNLIGKYLRGDASLEERIQVMKWAEGNDTQRDEFNALRRIYDATLLMDDDIAMSKRRTELRRYWKWLAAAAVVAFVAGISYLPENFRDDPTPHLQFRSLSAPIGQQTKTVLSDGTVVWLNSGSELEICERAEGERRVKLCGEAYLDVARDIDRPFIVETSHMEVRVLGTRFNVNAYDEKQSVVLVSGSVDVTALEQGESSRIRPEEMFTYDARTGERQIRLVDTNNFVSWTEGFLQFKSAPLEQVFMQLQHFYGVRINCDSHLTEEIMISGKLELRTGLESALNHLKLLAPISYMRSGEREIDITIRQ</sequence>
<dbReference type="Proteomes" id="UP000318946">
    <property type="component" value="Chromosome"/>
</dbReference>
<dbReference type="PANTHER" id="PTHR30273:SF2">
    <property type="entry name" value="PROTEIN FECR"/>
    <property type="match status" value="1"/>
</dbReference>
<evidence type="ECO:0000259" key="2">
    <source>
        <dbReference type="Pfam" id="PF04773"/>
    </source>
</evidence>
<dbReference type="InterPro" id="IPR032508">
    <property type="entry name" value="FecR_C"/>
</dbReference>
<evidence type="ECO:0000313" key="5">
    <source>
        <dbReference type="Proteomes" id="UP000318946"/>
    </source>
</evidence>
<dbReference type="Gene3D" id="2.60.120.1440">
    <property type="match status" value="1"/>
</dbReference>
<dbReference type="PIRSF" id="PIRSF018266">
    <property type="entry name" value="FecR"/>
    <property type="match status" value="1"/>
</dbReference>
<keyword evidence="1" id="KW-1133">Transmembrane helix</keyword>
<dbReference type="KEGG" id="acou:A5CBH24_25490"/>
<dbReference type="Gene3D" id="3.55.50.30">
    <property type="match status" value="1"/>
</dbReference>
<dbReference type="Pfam" id="PF04773">
    <property type="entry name" value="FecR"/>
    <property type="match status" value="1"/>
</dbReference>
<dbReference type="OrthoDB" id="698019at2"/>
<accession>A0A4Y1WYB2</accession>
<dbReference type="GO" id="GO:0016989">
    <property type="term" value="F:sigma factor antagonist activity"/>
    <property type="evidence" value="ECO:0007669"/>
    <property type="project" value="TreeGrafter"/>
</dbReference>
<name>A0A4Y1WYB2_9BACT</name>
<protein>
    <submittedName>
        <fullName evidence="4">Anti-sigma factor</fullName>
    </submittedName>
</protein>
<dbReference type="AlphaFoldDB" id="A0A4Y1WYB2"/>
<keyword evidence="1" id="KW-0472">Membrane</keyword>
<reference evidence="5" key="1">
    <citation type="submission" date="2019-06" db="EMBL/GenBank/DDBJ databases">
        <title>Alistipes onderdonkii subsp. vulgaris subsp. nov., Alistipes dispar sp. nov. and Alistipes communis sp. nov., isolated from human faeces, and creation of Alistipes onderdonkii subsp. onderdonkii subsp. nov.</title>
        <authorList>
            <person name="Sakamoto M."/>
            <person name="Ikeyama N."/>
            <person name="Ogata Y."/>
            <person name="Suda W."/>
            <person name="Iino T."/>
            <person name="Hattori M."/>
            <person name="Ohkuma M."/>
        </authorList>
    </citation>
    <scope>NUCLEOTIDE SEQUENCE [LARGE SCALE GENOMIC DNA]</scope>
    <source>
        <strain evidence="5">5CBH24</strain>
    </source>
</reference>
<proteinExistence type="predicted"/>
<feature type="transmembrane region" description="Helical" evidence="1">
    <location>
        <begin position="67"/>
        <end position="86"/>
    </location>
</feature>
<dbReference type="GeneID" id="78343261"/>
<dbReference type="EMBL" id="AP019735">
    <property type="protein sequence ID" value="BBL05236.1"/>
    <property type="molecule type" value="Genomic_DNA"/>
</dbReference>
<feature type="domain" description="FecR protein" evidence="2">
    <location>
        <begin position="107"/>
        <end position="193"/>
    </location>
</feature>
<feature type="domain" description="Protein FecR C-terminal" evidence="3">
    <location>
        <begin position="239"/>
        <end position="303"/>
    </location>
</feature>
<dbReference type="PANTHER" id="PTHR30273">
    <property type="entry name" value="PERIPLASMIC SIGNAL SENSOR AND SIGMA FACTOR ACTIVATOR FECR-RELATED"/>
    <property type="match status" value="1"/>
</dbReference>
<evidence type="ECO:0000313" key="4">
    <source>
        <dbReference type="EMBL" id="BBL05236.1"/>
    </source>
</evidence>
<dbReference type="RefSeq" id="WP_141413434.1">
    <property type="nucleotide sequence ID" value="NZ_AP019735.1"/>
</dbReference>
<gene>
    <name evidence="4" type="ORF">A5CBH24_25490</name>
</gene>
<organism evidence="4 5">
    <name type="scientific">Alistipes communis</name>
    <dbReference type="NCBI Taxonomy" id="2585118"/>
    <lineage>
        <taxon>Bacteria</taxon>
        <taxon>Pseudomonadati</taxon>
        <taxon>Bacteroidota</taxon>
        <taxon>Bacteroidia</taxon>
        <taxon>Bacteroidales</taxon>
        <taxon>Rikenellaceae</taxon>
        <taxon>Alistipes</taxon>
    </lineage>
</organism>
<evidence type="ECO:0000259" key="3">
    <source>
        <dbReference type="Pfam" id="PF16344"/>
    </source>
</evidence>
<dbReference type="InterPro" id="IPR006860">
    <property type="entry name" value="FecR"/>
</dbReference>
<keyword evidence="5" id="KW-1185">Reference proteome</keyword>